<accession>A0ABW7IS46</accession>
<dbReference type="InterPro" id="IPR002104">
    <property type="entry name" value="Integrase_catalytic"/>
</dbReference>
<sequence length="1017" mass="117338">MLFHEWVNFFENRLPFPSKLHKDAVLTVLTRIDSQCPALLDEKRLKSDSAISSQSKPLSLAVQSRAELEVTTAILDGLFEEHVQRRNTLIAPVVRMPLPREKPVFNTNHLPVYFIEMLVEMLHEKLKEPVLMPESYLSNREIEAPSAYAGQLLLMVAYKTGLTKLNELYELVRVHHDTATSIADLAVVSVYLPTCHRRLYLHGTSLLAWKSLLPLCASVKTLTESKLNKWIKSALNLWVVCACESRREESFAGDLAVTESAVLKSIGLLHHSVGLQELWRYNHALDEVSFIRAMTGKVIKHHDYSDSQLIDNKCLNDPIEHQQDLGIGSVIKADNEKDNVKTTDPILVHEAQYHTQLLDILQRYRESDPKETRKSLAFSEAKKEVIALSNKQLSWRSRLLVDWLISLFIHGSAWKAKLAISSLLTYHSRIKTFIKYAWSDLSILETDLETFTQACQIGIDHFEDINSQYTVARFLRYCLKYNGFPDIDLDIFDLVNASGKVRVNYLPPLMFDECCQSFLKGKGVLEKELIVFMALCYYAGLREDEALHLKCRDIYCDTGMLYITDEKKRKTSHAVRKIPLFLLPDDVLTLCLEHCEHVSQRHGEQAYLFQSWSEDGGRYVYQNLENQFIGHCRKHCQDPRIVTHIFRHCAANNWVILLSLVSFDLPMETVPYFLKHALFSEEKRKQVKAYFQSFNQPLSPYFPILDWVSDKIGHASPSTMFGVYLHLIDWVEWQISSIERPLSKSLLVQWTSDSNYGYELVKSLSSPCEDNPEKVLLLLQGVTEFVQRKLPNKQCFKVLAPKVLDRPLNIQSGLMFSDFVYQISWLQQGVHDKAVHNSLLDWCQQASTIPETISIKVNQRAPWLRLCQRLNSISYQDRDRFKRLSAQSMKFLRYFIHDKAISKKSDLRSILVFYESLGMSGLTVKIISDDLKSKEAQHWQDLIEHKGHSVHWVIADDKCLKASLRPYNYRWPLWDNFLAIAQHIQAYHSYVQFNATRANDGNGLIDSMNLLTHKEAL</sequence>
<organism evidence="3 4">
    <name type="scientific">Vibrio rumoiensis</name>
    <dbReference type="NCBI Taxonomy" id="76258"/>
    <lineage>
        <taxon>Bacteria</taxon>
        <taxon>Pseudomonadati</taxon>
        <taxon>Pseudomonadota</taxon>
        <taxon>Gammaproteobacteria</taxon>
        <taxon>Vibrionales</taxon>
        <taxon>Vibrionaceae</taxon>
        <taxon>Vibrio</taxon>
    </lineage>
</organism>
<reference evidence="3 4" key="1">
    <citation type="submission" date="2024-10" db="EMBL/GenBank/DDBJ databases">
        <authorList>
            <person name="Yibar A."/>
            <person name="Saticioglu I.B."/>
            <person name="Duman M."/>
            <person name="Ajmi N."/>
            <person name="Gurler F."/>
            <person name="Ay H."/>
            <person name="Onuk E."/>
            <person name="Guler S."/>
            <person name="Romalde J.L."/>
        </authorList>
    </citation>
    <scope>NUCLEOTIDE SEQUENCE [LARGE SCALE GENOMIC DNA]</scope>
    <source>
        <strain evidence="3 4">14-MA-B</strain>
    </source>
</reference>
<dbReference type="RefSeq" id="WP_394607208.1">
    <property type="nucleotide sequence ID" value="NZ_JBIHSN010000002.1"/>
</dbReference>
<dbReference type="InterPro" id="IPR013762">
    <property type="entry name" value="Integrase-like_cat_sf"/>
</dbReference>
<gene>
    <name evidence="3" type="ORF">ACGRQ9_02000</name>
</gene>
<keyword evidence="1" id="KW-0233">DNA recombination</keyword>
<name>A0ABW7IS46_9VIBR</name>
<protein>
    <submittedName>
        <fullName evidence="3">Tyrosine-type recombinase/integrase</fullName>
    </submittedName>
</protein>
<dbReference type="Pfam" id="PF00589">
    <property type="entry name" value="Phage_integrase"/>
    <property type="match status" value="1"/>
</dbReference>
<feature type="domain" description="Tyr recombinase" evidence="2">
    <location>
        <begin position="531"/>
        <end position="653"/>
    </location>
</feature>
<dbReference type="Proteomes" id="UP001607151">
    <property type="component" value="Unassembled WGS sequence"/>
</dbReference>
<evidence type="ECO:0000313" key="3">
    <source>
        <dbReference type="EMBL" id="MFH0264307.1"/>
    </source>
</evidence>
<evidence type="ECO:0000256" key="1">
    <source>
        <dbReference type="ARBA" id="ARBA00023172"/>
    </source>
</evidence>
<dbReference type="Gene3D" id="1.10.443.10">
    <property type="entry name" value="Intergrase catalytic core"/>
    <property type="match status" value="1"/>
</dbReference>
<dbReference type="EMBL" id="JBIHSN010000002">
    <property type="protein sequence ID" value="MFH0264307.1"/>
    <property type="molecule type" value="Genomic_DNA"/>
</dbReference>
<keyword evidence="4" id="KW-1185">Reference proteome</keyword>
<dbReference type="InterPro" id="IPR011010">
    <property type="entry name" value="DNA_brk_join_enz"/>
</dbReference>
<evidence type="ECO:0000259" key="2">
    <source>
        <dbReference type="Pfam" id="PF00589"/>
    </source>
</evidence>
<proteinExistence type="predicted"/>
<comment type="caution">
    <text evidence="3">The sequence shown here is derived from an EMBL/GenBank/DDBJ whole genome shotgun (WGS) entry which is preliminary data.</text>
</comment>
<evidence type="ECO:0000313" key="4">
    <source>
        <dbReference type="Proteomes" id="UP001607151"/>
    </source>
</evidence>
<dbReference type="SUPFAM" id="SSF56349">
    <property type="entry name" value="DNA breaking-rejoining enzymes"/>
    <property type="match status" value="1"/>
</dbReference>